<accession>A0ACC1Y984</accession>
<keyword evidence="2" id="KW-1185">Reference proteome</keyword>
<name>A0ACC1Y984_MELAZ</name>
<dbReference type="EMBL" id="CM051397">
    <property type="protein sequence ID" value="KAJ4719847.1"/>
    <property type="molecule type" value="Genomic_DNA"/>
</dbReference>
<protein>
    <submittedName>
        <fullName evidence="1">Methionine--tRNA ligase</fullName>
    </submittedName>
</protein>
<evidence type="ECO:0000313" key="1">
    <source>
        <dbReference type="EMBL" id="KAJ4719847.1"/>
    </source>
</evidence>
<organism evidence="1 2">
    <name type="scientific">Melia azedarach</name>
    <name type="common">Chinaberry tree</name>
    <dbReference type="NCBI Taxonomy" id="155640"/>
    <lineage>
        <taxon>Eukaryota</taxon>
        <taxon>Viridiplantae</taxon>
        <taxon>Streptophyta</taxon>
        <taxon>Embryophyta</taxon>
        <taxon>Tracheophyta</taxon>
        <taxon>Spermatophyta</taxon>
        <taxon>Magnoliopsida</taxon>
        <taxon>eudicotyledons</taxon>
        <taxon>Gunneridae</taxon>
        <taxon>Pentapetalae</taxon>
        <taxon>rosids</taxon>
        <taxon>malvids</taxon>
        <taxon>Sapindales</taxon>
        <taxon>Meliaceae</taxon>
        <taxon>Melia</taxon>
    </lineage>
</organism>
<dbReference type="Proteomes" id="UP001164539">
    <property type="component" value="Chromosome 4"/>
</dbReference>
<reference evidence="1 2" key="1">
    <citation type="journal article" date="2023" name="Science">
        <title>Complex scaffold remodeling in plant triterpene biosynthesis.</title>
        <authorList>
            <person name="De La Pena R."/>
            <person name="Hodgson H."/>
            <person name="Liu J.C."/>
            <person name="Stephenson M.J."/>
            <person name="Martin A.C."/>
            <person name="Owen C."/>
            <person name="Harkess A."/>
            <person name="Leebens-Mack J."/>
            <person name="Jimenez L.E."/>
            <person name="Osbourn A."/>
            <person name="Sattely E.S."/>
        </authorList>
    </citation>
    <scope>NUCLEOTIDE SEQUENCE [LARGE SCALE GENOMIC DNA]</scope>
    <source>
        <strain evidence="2">cv. JPN11</strain>
        <tissue evidence="1">Leaf</tissue>
    </source>
</reference>
<evidence type="ECO:0000313" key="2">
    <source>
        <dbReference type="Proteomes" id="UP001164539"/>
    </source>
</evidence>
<gene>
    <name evidence="1" type="ORF">OWV82_007764</name>
</gene>
<proteinExistence type="predicted"/>
<sequence length="590" mass="66016">MAARINYSIQNNLWLLNPLHTRATTTHFRYRLKFRQNMFSPSRGAVFCNYSTDNDKREAESADPFVLTTPLYYVNAPPHMGSAYTTIAADAIARFQRLSGKKVMFITGTDEHGEKIAAAAAAGGSSPSEHCDVISQSYKRLWKDLDIAYDKFIRTTEPKHEAIVKEFYSRVLANGDIYKADYEGLYCVNCEEYKDEKELLENQCCPTHLKPCVARKEDNYFFALSKYQKQLEETLTQNPDFVQPSFRLNEVQSWIKSGLRDFSISRASVDWGIPVPNDNKQTIYVWFDALLGYISALSEDRNSPNLQTAISSGWPASLHLIGKDILRFHAVFGHGFLTKDGMKMGKSLGNTLEPNELVHNFGSDAVRYFFLKEVEFGNDGDYSEDRFINIVNAHLANTIGNLLNRTLGLLRKNCQSTLVVDSATATEGTAFKDTVEKLVQAARVHYENLSLSSACEAVLEIGNAGNSYMDERAPWSLFKQGGAASEAAAKDLVIILEAMRIIAVALSPITPNLCWRIYEQLGYSKEQFSNATWIDTKWGGLKGGQVMAQPKPVFARIEQKAEVEHGGEPAAKQVVKKKEKKPKAQAVAEA</sequence>
<keyword evidence="1" id="KW-0436">Ligase</keyword>
<comment type="caution">
    <text evidence="1">The sequence shown here is derived from an EMBL/GenBank/DDBJ whole genome shotgun (WGS) entry which is preliminary data.</text>
</comment>